<dbReference type="PROSITE" id="PS50893">
    <property type="entry name" value="ABC_TRANSPORTER_2"/>
    <property type="match status" value="1"/>
</dbReference>
<evidence type="ECO:0000256" key="4">
    <source>
        <dbReference type="ARBA" id="ARBA00022840"/>
    </source>
</evidence>
<dbReference type="CDD" id="cd03220">
    <property type="entry name" value="ABC_KpsT_Wzt"/>
    <property type="match status" value="1"/>
</dbReference>
<comment type="similarity">
    <text evidence="1">Belongs to the ABC transporter superfamily.</text>
</comment>
<accession>A0A8J2VDM2</accession>
<gene>
    <name evidence="6" type="ORF">GCM10011312_25270</name>
</gene>
<dbReference type="AlphaFoldDB" id="A0A8J2VDM2"/>
<dbReference type="SUPFAM" id="SSF52540">
    <property type="entry name" value="P-loop containing nucleoside triphosphate hydrolases"/>
    <property type="match status" value="1"/>
</dbReference>
<dbReference type="InterPro" id="IPR015860">
    <property type="entry name" value="ABC_transpr_TagH-like"/>
</dbReference>
<evidence type="ECO:0000259" key="5">
    <source>
        <dbReference type="PROSITE" id="PS50893"/>
    </source>
</evidence>
<protein>
    <recommendedName>
        <fullName evidence="5">ABC transporter domain-containing protein</fullName>
    </recommendedName>
</protein>
<organism evidence="6 7">
    <name type="scientific">Planktosalinus lacus</name>
    <dbReference type="NCBI Taxonomy" id="1526573"/>
    <lineage>
        <taxon>Bacteria</taxon>
        <taxon>Pseudomonadati</taxon>
        <taxon>Bacteroidota</taxon>
        <taxon>Flavobacteriia</taxon>
        <taxon>Flavobacteriales</taxon>
        <taxon>Flavobacteriaceae</taxon>
        <taxon>Planktosalinus</taxon>
    </lineage>
</organism>
<reference evidence="6" key="1">
    <citation type="journal article" date="2014" name="Int. J. Syst. Evol. Microbiol.">
        <title>Complete genome sequence of Corynebacterium casei LMG S-19264T (=DSM 44701T), isolated from a smear-ripened cheese.</title>
        <authorList>
            <consortium name="US DOE Joint Genome Institute (JGI-PGF)"/>
            <person name="Walter F."/>
            <person name="Albersmeier A."/>
            <person name="Kalinowski J."/>
            <person name="Ruckert C."/>
        </authorList>
    </citation>
    <scope>NUCLEOTIDE SEQUENCE</scope>
    <source>
        <strain evidence="6">CGMCC 1.12924</strain>
    </source>
</reference>
<evidence type="ECO:0000256" key="3">
    <source>
        <dbReference type="ARBA" id="ARBA00022741"/>
    </source>
</evidence>
<dbReference type="GO" id="GO:0016020">
    <property type="term" value="C:membrane"/>
    <property type="evidence" value="ECO:0007669"/>
    <property type="project" value="InterPro"/>
</dbReference>
<evidence type="ECO:0000256" key="1">
    <source>
        <dbReference type="ARBA" id="ARBA00005417"/>
    </source>
</evidence>
<evidence type="ECO:0000313" key="6">
    <source>
        <dbReference type="EMBL" id="GGE00765.1"/>
    </source>
</evidence>
<reference evidence="6" key="2">
    <citation type="submission" date="2020-09" db="EMBL/GenBank/DDBJ databases">
        <authorList>
            <person name="Sun Q."/>
            <person name="Zhou Y."/>
        </authorList>
    </citation>
    <scope>NUCLEOTIDE SEQUENCE</scope>
    <source>
        <strain evidence="6">CGMCC 1.12924</strain>
    </source>
</reference>
<proteinExistence type="inferred from homology"/>
<dbReference type="Pfam" id="PF00005">
    <property type="entry name" value="ABC_tran"/>
    <property type="match status" value="1"/>
</dbReference>
<dbReference type="PANTHER" id="PTHR46743">
    <property type="entry name" value="TEICHOIC ACIDS EXPORT ATP-BINDING PROTEIN TAGH"/>
    <property type="match status" value="1"/>
</dbReference>
<evidence type="ECO:0000256" key="2">
    <source>
        <dbReference type="ARBA" id="ARBA00022448"/>
    </source>
</evidence>
<name>A0A8J2VDM2_9FLAO</name>
<keyword evidence="7" id="KW-1185">Reference proteome</keyword>
<sequence length="262" mass="29429">MEKELLVEVEHVSKKFSKNLKWSMLHGISDITKIAVGSDLKRDKLRKEEFWALKDVSLKVHRGDLLCILGNNGSGKTTLMRLISGIYPVDKGQITVNGKVSSLFAIKSGMHPHFSGRENIYIKGGMFGLTLKQIKQKIDWIIDFSELGDFIDSPLGTYSSGMRSRLGYAIAVGTQPDVLIIDEGLAVGDASFRLKCFQNLKSISKNCCIIFITHNIKRVKVLANRIMVLDQGKFVYESTNIKEGMEFYIEECAKLVSREFLS</sequence>
<dbReference type="GO" id="GO:0016887">
    <property type="term" value="F:ATP hydrolysis activity"/>
    <property type="evidence" value="ECO:0007669"/>
    <property type="project" value="InterPro"/>
</dbReference>
<dbReference type="GO" id="GO:0005524">
    <property type="term" value="F:ATP binding"/>
    <property type="evidence" value="ECO:0007669"/>
    <property type="project" value="UniProtKB-KW"/>
</dbReference>
<keyword evidence="2" id="KW-0813">Transport</keyword>
<dbReference type="Gene3D" id="3.40.50.300">
    <property type="entry name" value="P-loop containing nucleotide triphosphate hydrolases"/>
    <property type="match status" value="1"/>
</dbReference>
<dbReference type="InterPro" id="IPR003439">
    <property type="entry name" value="ABC_transporter-like_ATP-bd"/>
</dbReference>
<dbReference type="InterPro" id="IPR027417">
    <property type="entry name" value="P-loop_NTPase"/>
</dbReference>
<evidence type="ECO:0000313" key="7">
    <source>
        <dbReference type="Proteomes" id="UP000652231"/>
    </source>
</evidence>
<dbReference type="InterPro" id="IPR003593">
    <property type="entry name" value="AAA+_ATPase"/>
</dbReference>
<comment type="caution">
    <text evidence="6">The sequence shown here is derived from an EMBL/GenBank/DDBJ whole genome shotgun (WGS) entry which is preliminary data.</text>
</comment>
<dbReference type="SMART" id="SM00382">
    <property type="entry name" value="AAA"/>
    <property type="match status" value="1"/>
</dbReference>
<dbReference type="Proteomes" id="UP000652231">
    <property type="component" value="Unassembled WGS sequence"/>
</dbReference>
<keyword evidence="3" id="KW-0547">Nucleotide-binding</keyword>
<dbReference type="EMBL" id="BMGK01000013">
    <property type="protein sequence ID" value="GGE00765.1"/>
    <property type="molecule type" value="Genomic_DNA"/>
</dbReference>
<keyword evidence="4" id="KW-0067">ATP-binding</keyword>
<feature type="domain" description="ABC transporter" evidence="5">
    <location>
        <begin position="26"/>
        <end position="256"/>
    </location>
</feature>
<dbReference type="PANTHER" id="PTHR46743:SF2">
    <property type="entry name" value="TEICHOIC ACIDS EXPORT ATP-BINDING PROTEIN TAGH"/>
    <property type="match status" value="1"/>
</dbReference>
<dbReference type="InterPro" id="IPR050683">
    <property type="entry name" value="Bact_Polysacc_Export_ATP-bd"/>
</dbReference>
<dbReference type="GO" id="GO:0140359">
    <property type="term" value="F:ABC-type transporter activity"/>
    <property type="evidence" value="ECO:0007669"/>
    <property type="project" value="InterPro"/>
</dbReference>
<dbReference type="RefSeq" id="WP_188443113.1">
    <property type="nucleotide sequence ID" value="NZ_BMGK01000013.1"/>
</dbReference>